<dbReference type="RefSeq" id="WP_310914059.1">
    <property type="nucleotide sequence ID" value="NZ_JAVLVT010000011.1"/>
</dbReference>
<reference evidence="2" key="1">
    <citation type="submission" date="2023-07" db="EMBL/GenBank/DDBJ databases">
        <title>Novel species in the genus Lipingzhangella isolated from Sambhar Salt Lake.</title>
        <authorList>
            <person name="Jiya N."/>
            <person name="Kajale S."/>
            <person name="Sharma A."/>
        </authorList>
    </citation>
    <scope>NUCLEOTIDE SEQUENCE [LARGE SCALE GENOMIC DNA]</scope>
    <source>
        <strain evidence="2">LS1_29</strain>
    </source>
</reference>
<keyword evidence="2" id="KW-1185">Reference proteome</keyword>
<organism evidence="1 2">
    <name type="scientific">Lipingzhangella rawalii</name>
    <dbReference type="NCBI Taxonomy" id="2055835"/>
    <lineage>
        <taxon>Bacteria</taxon>
        <taxon>Bacillati</taxon>
        <taxon>Actinomycetota</taxon>
        <taxon>Actinomycetes</taxon>
        <taxon>Streptosporangiales</taxon>
        <taxon>Nocardiopsidaceae</taxon>
        <taxon>Lipingzhangella</taxon>
    </lineage>
</organism>
<protein>
    <submittedName>
        <fullName evidence="1">Uncharacterized protein</fullName>
    </submittedName>
</protein>
<dbReference type="Proteomes" id="UP001250214">
    <property type="component" value="Unassembled WGS sequence"/>
</dbReference>
<comment type="caution">
    <text evidence="1">The sequence shown here is derived from an EMBL/GenBank/DDBJ whole genome shotgun (WGS) entry which is preliminary data.</text>
</comment>
<gene>
    <name evidence="1" type="ORF">RIF23_19485</name>
</gene>
<name>A0ABU2HAX0_9ACTN</name>
<sequence length="202" mass="21931">MTRPVVGQRLGRCAECGEFEYGGAPSCVTCRGLVDTIVEGEWSSFLGRCRAGPKDEATFAALVTDEPDQHDWRVVDAALDRLRCPECGGPLSRGPVGCASCDRAHGFRYAAIERDQPGAPPRNEHAVRVHVSVVRRPAVTSQRELLVRRLLLPFLLTGVLPSTQEAQRISALARETSAGQRARVVERAILEVAARHPAWAAG</sequence>
<dbReference type="EMBL" id="JAVLVT010000011">
    <property type="protein sequence ID" value="MDS1272474.1"/>
    <property type="molecule type" value="Genomic_DNA"/>
</dbReference>
<accession>A0ABU2HAX0</accession>
<evidence type="ECO:0000313" key="2">
    <source>
        <dbReference type="Proteomes" id="UP001250214"/>
    </source>
</evidence>
<proteinExistence type="predicted"/>
<evidence type="ECO:0000313" key="1">
    <source>
        <dbReference type="EMBL" id="MDS1272474.1"/>
    </source>
</evidence>